<name>A0AA51RWD3_9GAMM</name>
<dbReference type="GO" id="GO:0015937">
    <property type="term" value="P:coenzyme A biosynthetic process"/>
    <property type="evidence" value="ECO:0007669"/>
    <property type="project" value="UniProtKB-UniRule"/>
</dbReference>
<gene>
    <name evidence="8 10" type="primary">coaE</name>
    <name evidence="10" type="ORF">Q9312_07040</name>
</gene>
<dbReference type="RefSeq" id="WP_309203882.1">
    <property type="nucleotide sequence ID" value="NZ_CP133548.1"/>
</dbReference>
<evidence type="ECO:0000256" key="1">
    <source>
        <dbReference type="ARBA" id="ARBA00009018"/>
    </source>
</evidence>
<evidence type="ECO:0000256" key="4">
    <source>
        <dbReference type="ARBA" id="ARBA00022741"/>
    </source>
</evidence>
<organism evidence="10 11">
    <name type="scientific">Pleionea litopenaei</name>
    <dbReference type="NCBI Taxonomy" id="3070815"/>
    <lineage>
        <taxon>Bacteria</taxon>
        <taxon>Pseudomonadati</taxon>
        <taxon>Pseudomonadota</taxon>
        <taxon>Gammaproteobacteria</taxon>
        <taxon>Oceanospirillales</taxon>
        <taxon>Pleioneaceae</taxon>
        <taxon>Pleionea</taxon>
    </lineage>
</organism>
<dbReference type="GO" id="GO:0004140">
    <property type="term" value="F:dephospho-CoA kinase activity"/>
    <property type="evidence" value="ECO:0007669"/>
    <property type="project" value="UniProtKB-UniRule"/>
</dbReference>
<comment type="pathway">
    <text evidence="8">Cofactor biosynthesis; coenzyme A biosynthesis; CoA from (R)-pantothenate: step 5/5.</text>
</comment>
<feature type="binding site" evidence="8">
    <location>
        <begin position="11"/>
        <end position="16"/>
    </location>
    <ligand>
        <name>ATP</name>
        <dbReference type="ChEBI" id="CHEBI:30616"/>
    </ligand>
</feature>
<accession>A0AA51RWD3</accession>
<reference evidence="10 11" key="1">
    <citation type="submission" date="2023-08" db="EMBL/GenBank/DDBJ databases">
        <title>Pleionea litopenaei sp. nov., isolated from stomach of juvenile Litopenaeus vannamei.</title>
        <authorList>
            <person name="Rho A.M."/>
            <person name="Hwang C.Y."/>
        </authorList>
    </citation>
    <scope>NUCLEOTIDE SEQUENCE [LARGE SCALE GENOMIC DNA]</scope>
    <source>
        <strain evidence="10 11">HL-JVS1</strain>
    </source>
</reference>
<dbReference type="NCBIfam" id="TIGR00152">
    <property type="entry name" value="dephospho-CoA kinase"/>
    <property type="match status" value="1"/>
</dbReference>
<keyword evidence="4 8" id="KW-0547">Nucleotide-binding</keyword>
<comment type="catalytic activity">
    <reaction evidence="8">
        <text>3'-dephospho-CoA + ATP = ADP + CoA + H(+)</text>
        <dbReference type="Rhea" id="RHEA:18245"/>
        <dbReference type="ChEBI" id="CHEBI:15378"/>
        <dbReference type="ChEBI" id="CHEBI:30616"/>
        <dbReference type="ChEBI" id="CHEBI:57287"/>
        <dbReference type="ChEBI" id="CHEBI:57328"/>
        <dbReference type="ChEBI" id="CHEBI:456216"/>
        <dbReference type="EC" id="2.7.1.24"/>
    </reaction>
</comment>
<keyword evidence="5 8" id="KW-0418">Kinase</keyword>
<dbReference type="InterPro" id="IPR001977">
    <property type="entry name" value="Depp_CoAkinase"/>
</dbReference>
<dbReference type="CDD" id="cd02022">
    <property type="entry name" value="DPCK"/>
    <property type="match status" value="1"/>
</dbReference>
<dbReference type="Gene3D" id="3.40.50.300">
    <property type="entry name" value="P-loop containing nucleotide triphosphate hydrolases"/>
    <property type="match status" value="1"/>
</dbReference>
<dbReference type="InterPro" id="IPR027417">
    <property type="entry name" value="P-loop_NTPase"/>
</dbReference>
<dbReference type="PANTHER" id="PTHR10695:SF46">
    <property type="entry name" value="BIFUNCTIONAL COENZYME A SYNTHASE-RELATED"/>
    <property type="match status" value="1"/>
</dbReference>
<keyword evidence="11" id="KW-1185">Reference proteome</keyword>
<dbReference type="PROSITE" id="PS51219">
    <property type="entry name" value="DPCK"/>
    <property type="match status" value="1"/>
</dbReference>
<dbReference type="Pfam" id="PF01121">
    <property type="entry name" value="CoaE"/>
    <property type="match status" value="1"/>
</dbReference>
<dbReference type="SUPFAM" id="SSF52540">
    <property type="entry name" value="P-loop containing nucleoside triphosphate hydrolases"/>
    <property type="match status" value="1"/>
</dbReference>
<evidence type="ECO:0000256" key="2">
    <source>
        <dbReference type="ARBA" id="ARBA00022490"/>
    </source>
</evidence>
<dbReference type="GO" id="GO:0005524">
    <property type="term" value="F:ATP binding"/>
    <property type="evidence" value="ECO:0007669"/>
    <property type="project" value="UniProtKB-UniRule"/>
</dbReference>
<protein>
    <recommendedName>
        <fullName evidence="8 9">Dephospho-CoA kinase</fullName>
        <ecNumber evidence="8 9">2.7.1.24</ecNumber>
    </recommendedName>
    <alternativeName>
        <fullName evidence="8">Dephosphocoenzyme A kinase</fullName>
    </alternativeName>
</protein>
<dbReference type="GO" id="GO:0005737">
    <property type="term" value="C:cytoplasm"/>
    <property type="evidence" value="ECO:0007669"/>
    <property type="project" value="UniProtKB-SubCell"/>
</dbReference>
<evidence type="ECO:0000313" key="11">
    <source>
        <dbReference type="Proteomes" id="UP001239782"/>
    </source>
</evidence>
<dbReference type="AlphaFoldDB" id="A0AA51RWD3"/>
<comment type="similarity">
    <text evidence="1 8">Belongs to the CoaE family.</text>
</comment>
<evidence type="ECO:0000256" key="5">
    <source>
        <dbReference type="ARBA" id="ARBA00022777"/>
    </source>
</evidence>
<dbReference type="KEGG" id="plei:Q9312_07040"/>
<comment type="subcellular location">
    <subcellularLocation>
        <location evidence="8">Cytoplasm</location>
    </subcellularLocation>
</comment>
<evidence type="ECO:0000256" key="7">
    <source>
        <dbReference type="ARBA" id="ARBA00022993"/>
    </source>
</evidence>
<dbReference type="FunFam" id="3.40.50.300:FF:000991">
    <property type="entry name" value="Dephospho-CoA kinase"/>
    <property type="match status" value="1"/>
</dbReference>
<evidence type="ECO:0000256" key="9">
    <source>
        <dbReference type="NCBIfam" id="TIGR00152"/>
    </source>
</evidence>
<sequence length="199" mass="22450">MLKIGLTGGIGSGKSTVANLFRLKNVEVIDADKIARDVVEPGSPAIHEIAQKFGPKVINTDGSLNRAELREIVFADEQQLHWLNGCLHPIIRKEILNQVDNATGVYVILDVPLLFENKLNEMTDRVLIVDLPEAMQVARVTERDKVTEENVKDIMARQVSREYRLSHADDIIDNSGSIENLKKQVNEMHQKYRALAENW</sequence>
<evidence type="ECO:0000256" key="3">
    <source>
        <dbReference type="ARBA" id="ARBA00022679"/>
    </source>
</evidence>
<proteinExistence type="inferred from homology"/>
<keyword evidence="3 8" id="KW-0808">Transferase</keyword>
<dbReference type="EC" id="2.7.1.24" evidence="8 9"/>
<dbReference type="HAMAP" id="MF_00376">
    <property type="entry name" value="Dephospho_CoA_kinase"/>
    <property type="match status" value="1"/>
</dbReference>
<dbReference type="EMBL" id="CP133548">
    <property type="protein sequence ID" value="WMS88663.1"/>
    <property type="molecule type" value="Genomic_DNA"/>
</dbReference>
<keyword evidence="2 8" id="KW-0963">Cytoplasm</keyword>
<dbReference type="Proteomes" id="UP001239782">
    <property type="component" value="Chromosome"/>
</dbReference>
<evidence type="ECO:0000313" key="10">
    <source>
        <dbReference type="EMBL" id="WMS88663.1"/>
    </source>
</evidence>
<dbReference type="PANTHER" id="PTHR10695">
    <property type="entry name" value="DEPHOSPHO-COA KINASE-RELATED"/>
    <property type="match status" value="1"/>
</dbReference>
<evidence type="ECO:0000256" key="8">
    <source>
        <dbReference type="HAMAP-Rule" id="MF_00376"/>
    </source>
</evidence>
<keyword evidence="6 8" id="KW-0067">ATP-binding</keyword>
<comment type="function">
    <text evidence="8">Catalyzes the phosphorylation of the 3'-hydroxyl group of dephosphocoenzyme A to form coenzyme A.</text>
</comment>
<keyword evidence="7 8" id="KW-0173">Coenzyme A biosynthesis</keyword>
<evidence type="ECO:0000256" key="6">
    <source>
        <dbReference type="ARBA" id="ARBA00022840"/>
    </source>
</evidence>